<keyword evidence="5 11" id="KW-0460">Magnesium</keyword>
<sequence length="205" mass="22002">MAKWRPVDSFTFGIPMPSALSQQAIIRITVGSTNPVKIGAARNALCLLFPDAEILCQGMHAPSGVAAQPMTDSETREGAINRARYCEQQGKNDERLTADLYIAMEGGVDLFDHGAATYAYMAIVHRGNLSIGRSAQMPLPAPVYDALVAGEELGDVMDRLFNTVNIKQKGGAIGLFTQGKACRESVYTQAIVLAMAPLLNPEIFG</sequence>
<evidence type="ECO:0000256" key="6">
    <source>
        <dbReference type="ARBA" id="ARBA00023080"/>
    </source>
</evidence>
<comment type="caution">
    <text evidence="11">Lacks conserved residue(s) required for the propagation of feature annotation.</text>
</comment>
<dbReference type="GO" id="GO:0009117">
    <property type="term" value="P:nucleotide metabolic process"/>
    <property type="evidence" value="ECO:0007669"/>
    <property type="project" value="UniProtKB-KW"/>
</dbReference>
<evidence type="ECO:0000259" key="12">
    <source>
        <dbReference type="Pfam" id="PF01931"/>
    </source>
</evidence>
<dbReference type="InterPro" id="IPR002786">
    <property type="entry name" value="Non_canon_purine_NTPase"/>
</dbReference>
<dbReference type="KEGG" id="slo:Shew_0738"/>
<dbReference type="GO" id="GO:0000166">
    <property type="term" value="F:nucleotide binding"/>
    <property type="evidence" value="ECO:0007669"/>
    <property type="project" value="UniProtKB-KW"/>
</dbReference>
<dbReference type="HOGENOM" id="CLU_087417_1_0_6"/>
<dbReference type="HAMAP" id="MF_00648">
    <property type="entry name" value="Non_canon_purine_NTPase_YjjX"/>
    <property type="match status" value="1"/>
</dbReference>
<dbReference type="FunFam" id="3.90.950.10:FF:000002">
    <property type="entry name" value="Inosine/xanthosine triphosphatase"/>
    <property type="match status" value="1"/>
</dbReference>
<comment type="subunit">
    <text evidence="11">Homodimer.</text>
</comment>
<feature type="domain" description="Non-canonical purine NTP phosphatase/PRRC1" evidence="12">
    <location>
        <begin position="31"/>
        <end position="198"/>
    </location>
</feature>
<reference evidence="13 14" key="1">
    <citation type="submission" date="2007-03" db="EMBL/GenBank/DDBJ databases">
        <title>Complete sequence of Shewanella loihica PV-4.</title>
        <authorList>
            <consortium name="US DOE Joint Genome Institute"/>
            <person name="Copeland A."/>
            <person name="Lucas S."/>
            <person name="Lapidus A."/>
            <person name="Barry K."/>
            <person name="Detter J.C."/>
            <person name="Glavina del Rio T."/>
            <person name="Hammon N."/>
            <person name="Israni S."/>
            <person name="Dalin E."/>
            <person name="Tice H."/>
            <person name="Pitluck S."/>
            <person name="Chain P."/>
            <person name="Malfatti S."/>
            <person name="Shin M."/>
            <person name="Vergez L."/>
            <person name="Schmutz J."/>
            <person name="Larimer F."/>
            <person name="Land M."/>
            <person name="Hauser L."/>
            <person name="Kyrpides N."/>
            <person name="Mikhailova N."/>
            <person name="Romine M.F."/>
            <person name="Serres G."/>
            <person name="Fredrickson J."/>
            <person name="Tiedje J."/>
            <person name="Richardson P."/>
        </authorList>
    </citation>
    <scope>NUCLEOTIDE SEQUENCE [LARGE SCALE GENOMIC DNA]</scope>
    <source>
        <strain evidence="14">ATCC BAA-1088 / PV-4</strain>
    </source>
</reference>
<evidence type="ECO:0000256" key="1">
    <source>
        <dbReference type="ARBA" id="ARBA00001936"/>
    </source>
</evidence>
<dbReference type="GO" id="GO:0006772">
    <property type="term" value="P:thiamine metabolic process"/>
    <property type="evidence" value="ECO:0007669"/>
    <property type="project" value="TreeGrafter"/>
</dbReference>
<dbReference type="EC" id="3.6.1.73" evidence="11"/>
<dbReference type="InterPro" id="IPR029001">
    <property type="entry name" value="ITPase-like_fam"/>
</dbReference>
<proteinExistence type="inferred from homology"/>
<comment type="catalytic activity">
    <reaction evidence="9 11">
        <text>XTP + H2O = XDP + phosphate + H(+)</text>
        <dbReference type="Rhea" id="RHEA:28406"/>
        <dbReference type="ChEBI" id="CHEBI:15377"/>
        <dbReference type="ChEBI" id="CHEBI:15378"/>
        <dbReference type="ChEBI" id="CHEBI:43474"/>
        <dbReference type="ChEBI" id="CHEBI:59884"/>
        <dbReference type="ChEBI" id="CHEBI:61314"/>
        <dbReference type="EC" id="3.6.1.73"/>
    </reaction>
</comment>
<dbReference type="GO" id="GO:0103023">
    <property type="term" value="F:ITPase activity"/>
    <property type="evidence" value="ECO:0007669"/>
    <property type="project" value="UniProtKB-EC"/>
</dbReference>
<dbReference type="PANTHER" id="PTHR34699">
    <property type="match status" value="1"/>
</dbReference>
<protein>
    <recommendedName>
        <fullName evidence="11">Inosine/xanthosine triphosphatase</fullName>
        <shortName evidence="11">ITPase/XTPase</shortName>
        <ecNumber evidence="11">3.6.1.73</ecNumber>
    </recommendedName>
    <alternativeName>
        <fullName evidence="11">Non-canonical purine NTP phosphatase</fullName>
    </alternativeName>
    <alternativeName>
        <fullName evidence="11">Non-standard purine NTP phosphatase</fullName>
    </alternativeName>
    <alternativeName>
        <fullName evidence="11">Nucleoside-triphosphate phosphatase</fullName>
        <shortName evidence="11">NTPase</shortName>
    </alternativeName>
</protein>
<dbReference type="NCBIfam" id="NF003459">
    <property type="entry name" value="PRK05074.1"/>
    <property type="match status" value="1"/>
</dbReference>
<organism evidence="13 14">
    <name type="scientific">Shewanella loihica (strain ATCC BAA-1088 / PV-4)</name>
    <dbReference type="NCBI Taxonomy" id="323850"/>
    <lineage>
        <taxon>Bacteria</taxon>
        <taxon>Pseudomonadati</taxon>
        <taxon>Pseudomonadota</taxon>
        <taxon>Gammaproteobacteria</taxon>
        <taxon>Alteromonadales</taxon>
        <taxon>Shewanellaceae</taxon>
        <taxon>Shewanella</taxon>
    </lineage>
</organism>
<name>A3QAW2_SHELP</name>
<dbReference type="eggNOG" id="COG1986">
    <property type="taxonomic scope" value="Bacteria"/>
</dbReference>
<keyword evidence="2 11" id="KW-0479">Metal-binding</keyword>
<evidence type="ECO:0000313" key="13">
    <source>
        <dbReference type="EMBL" id="ABO22610.1"/>
    </source>
</evidence>
<comment type="cofactor">
    <cofactor evidence="11">
        <name>Mg(2+)</name>
        <dbReference type="ChEBI" id="CHEBI:18420"/>
    </cofactor>
    <cofactor evidence="11">
        <name>Mn(2+)</name>
        <dbReference type="ChEBI" id="CHEBI:29035"/>
    </cofactor>
    <text evidence="11">Binds 1 divalent metal cation per subunit; can use either Mg(2+) or Mn(2+).</text>
</comment>
<keyword evidence="14" id="KW-1185">Reference proteome</keyword>
<evidence type="ECO:0000256" key="11">
    <source>
        <dbReference type="HAMAP-Rule" id="MF_00648"/>
    </source>
</evidence>
<accession>A3QAW2</accession>
<comment type="cofactor">
    <cofactor evidence="1">
        <name>Mn(2+)</name>
        <dbReference type="ChEBI" id="CHEBI:29035"/>
    </cofactor>
</comment>
<evidence type="ECO:0000256" key="9">
    <source>
        <dbReference type="ARBA" id="ARBA00048781"/>
    </source>
</evidence>
<evidence type="ECO:0000256" key="2">
    <source>
        <dbReference type="ARBA" id="ARBA00022723"/>
    </source>
</evidence>
<evidence type="ECO:0000256" key="10">
    <source>
        <dbReference type="ARBA" id="ARBA00060855"/>
    </source>
</evidence>
<comment type="function">
    <text evidence="11">Phosphatase that hydrolyzes non-canonical purine nucleotides such as XTP and ITP to their respective diphosphate derivatives. Probably excludes non-canonical purines from DNA/RNA precursor pool, thus preventing their incorporation into DNA/RNA and avoiding chromosomal lesions.</text>
</comment>
<comment type="catalytic activity">
    <reaction evidence="8 11">
        <text>ITP + H2O = IDP + phosphate + H(+)</text>
        <dbReference type="Rhea" id="RHEA:28330"/>
        <dbReference type="ChEBI" id="CHEBI:15377"/>
        <dbReference type="ChEBI" id="CHEBI:15378"/>
        <dbReference type="ChEBI" id="CHEBI:43474"/>
        <dbReference type="ChEBI" id="CHEBI:58280"/>
        <dbReference type="ChEBI" id="CHEBI:61402"/>
        <dbReference type="EC" id="3.6.1.73"/>
    </reaction>
</comment>
<dbReference type="PANTHER" id="PTHR34699:SF2">
    <property type="entry name" value="NON-CANONICAL PURINE NTP PHOSPHATASE_PRRC1 DOMAIN-CONTAINING PROTEIN"/>
    <property type="match status" value="1"/>
</dbReference>
<keyword evidence="4 11" id="KW-0378">Hydrolase</keyword>
<dbReference type="Pfam" id="PF01931">
    <property type="entry name" value="NTPase_I-T"/>
    <property type="match status" value="1"/>
</dbReference>
<dbReference type="InterPro" id="IPR050299">
    <property type="entry name" value="YjjX_NTPase"/>
</dbReference>
<dbReference type="AlphaFoldDB" id="A3QAW2"/>
<evidence type="ECO:0000256" key="5">
    <source>
        <dbReference type="ARBA" id="ARBA00022842"/>
    </source>
</evidence>
<gene>
    <name evidence="13" type="ordered locus">Shew_0738</name>
</gene>
<keyword evidence="6 11" id="KW-0546">Nucleotide metabolism</keyword>
<keyword evidence="7 11" id="KW-0464">Manganese</keyword>
<evidence type="ECO:0000256" key="7">
    <source>
        <dbReference type="ARBA" id="ARBA00023211"/>
    </source>
</evidence>
<dbReference type="SUPFAM" id="SSF52972">
    <property type="entry name" value="ITPase-like"/>
    <property type="match status" value="1"/>
</dbReference>
<dbReference type="Proteomes" id="UP000001558">
    <property type="component" value="Chromosome"/>
</dbReference>
<comment type="similarity">
    <text evidence="10 11">Belongs to the YjjX NTPase family.</text>
</comment>
<dbReference type="InterPro" id="IPR026533">
    <property type="entry name" value="NTPase/PRRC1"/>
</dbReference>
<dbReference type="Gene3D" id="3.90.950.10">
    <property type="match status" value="1"/>
</dbReference>
<dbReference type="STRING" id="323850.Shew_0738"/>
<dbReference type="GO" id="GO:0046872">
    <property type="term" value="F:metal ion binding"/>
    <property type="evidence" value="ECO:0007669"/>
    <property type="project" value="UniProtKB-KW"/>
</dbReference>
<evidence type="ECO:0000313" key="14">
    <source>
        <dbReference type="Proteomes" id="UP000001558"/>
    </source>
</evidence>
<keyword evidence="3 11" id="KW-0547">Nucleotide-binding</keyword>
<evidence type="ECO:0000256" key="3">
    <source>
        <dbReference type="ARBA" id="ARBA00022741"/>
    </source>
</evidence>
<evidence type="ECO:0000256" key="8">
    <source>
        <dbReference type="ARBA" id="ARBA00048174"/>
    </source>
</evidence>
<feature type="binding site" evidence="11">
    <location>
        <begin position="32"/>
        <end position="37"/>
    </location>
    <ligand>
        <name>substrate</name>
    </ligand>
</feature>
<evidence type="ECO:0000256" key="4">
    <source>
        <dbReference type="ARBA" id="ARBA00022801"/>
    </source>
</evidence>
<dbReference type="EMBL" id="CP000606">
    <property type="protein sequence ID" value="ABO22610.1"/>
    <property type="molecule type" value="Genomic_DNA"/>
</dbReference>